<dbReference type="Proteomes" id="UP001551176">
    <property type="component" value="Unassembled WGS sequence"/>
</dbReference>
<reference evidence="2 3" key="1">
    <citation type="submission" date="2024-06" db="EMBL/GenBank/DDBJ databases">
        <title>The Natural Products Discovery Center: Release of the First 8490 Sequenced Strains for Exploring Actinobacteria Biosynthetic Diversity.</title>
        <authorList>
            <person name="Kalkreuter E."/>
            <person name="Kautsar S.A."/>
            <person name="Yang D."/>
            <person name="Bader C.D."/>
            <person name="Teijaro C.N."/>
            <person name="Fluegel L."/>
            <person name="Davis C.M."/>
            <person name="Simpson J.R."/>
            <person name="Lauterbach L."/>
            <person name="Steele A.D."/>
            <person name="Gui C."/>
            <person name="Meng S."/>
            <person name="Li G."/>
            <person name="Viehrig K."/>
            <person name="Ye F."/>
            <person name="Su P."/>
            <person name="Kiefer A.F."/>
            <person name="Nichols A."/>
            <person name="Cepeda A.J."/>
            <person name="Yan W."/>
            <person name="Fan B."/>
            <person name="Jiang Y."/>
            <person name="Adhikari A."/>
            <person name="Zheng C.-J."/>
            <person name="Schuster L."/>
            <person name="Cowan T.M."/>
            <person name="Smanski M.J."/>
            <person name="Chevrette M.G."/>
            <person name="De Carvalho L.P.S."/>
            <person name="Shen B."/>
        </authorList>
    </citation>
    <scope>NUCLEOTIDE SEQUENCE [LARGE SCALE GENOMIC DNA]</scope>
    <source>
        <strain evidence="2 3">NPDC046838</strain>
    </source>
</reference>
<proteinExistence type="predicted"/>
<keyword evidence="3" id="KW-1185">Reference proteome</keyword>
<dbReference type="EMBL" id="JBEYXV010000011">
    <property type="protein sequence ID" value="MEU6823324.1"/>
    <property type="molecule type" value="Genomic_DNA"/>
</dbReference>
<evidence type="ECO:0000256" key="1">
    <source>
        <dbReference type="SAM" id="MobiDB-lite"/>
    </source>
</evidence>
<gene>
    <name evidence="2" type="ORF">ABZ921_22040</name>
</gene>
<dbReference type="RefSeq" id="WP_359351674.1">
    <property type="nucleotide sequence ID" value="NZ_JBEYXV010000011.1"/>
</dbReference>
<feature type="region of interest" description="Disordered" evidence="1">
    <location>
        <begin position="1"/>
        <end position="26"/>
    </location>
</feature>
<comment type="caution">
    <text evidence="2">The sequence shown here is derived from an EMBL/GenBank/DDBJ whole genome shotgun (WGS) entry which is preliminary data.</text>
</comment>
<organism evidence="2 3">
    <name type="scientific">Streptomyces atriruber</name>
    <dbReference type="NCBI Taxonomy" id="545121"/>
    <lineage>
        <taxon>Bacteria</taxon>
        <taxon>Bacillati</taxon>
        <taxon>Actinomycetota</taxon>
        <taxon>Actinomycetes</taxon>
        <taxon>Kitasatosporales</taxon>
        <taxon>Streptomycetaceae</taxon>
        <taxon>Streptomyces</taxon>
    </lineage>
</organism>
<name>A0ABV3BQM8_9ACTN</name>
<protein>
    <submittedName>
        <fullName evidence="2">Uncharacterized protein</fullName>
    </submittedName>
</protein>
<sequence>MPYEGDDGSTGEGLPDPVEGRAPSAPSLWSAARRHAVLSVADMSGPLLLVLADWWTRTR</sequence>
<accession>A0ABV3BQM8</accession>
<evidence type="ECO:0000313" key="2">
    <source>
        <dbReference type="EMBL" id="MEU6823324.1"/>
    </source>
</evidence>
<evidence type="ECO:0000313" key="3">
    <source>
        <dbReference type="Proteomes" id="UP001551176"/>
    </source>
</evidence>